<dbReference type="PROSITE" id="PS00382">
    <property type="entry name" value="CLP_PROTEASE_HIS"/>
    <property type="match status" value="1"/>
</dbReference>
<dbReference type="GO" id="GO:0009536">
    <property type="term" value="C:plastid"/>
    <property type="evidence" value="ECO:0007669"/>
    <property type="project" value="UniProtKB-ARBA"/>
</dbReference>
<evidence type="ECO:0000256" key="9">
    <source>
        <dbReference type="SAM" id="MobiDB-lite"/>
    </source>
</evidence>
<evidence type="ECO:0000256" key="7">
    <source>
        <dbReference type="PROSITE-ProRule" id="PRU10086"/>
    </source>
</evidence>
<geneLocation type="chloroplast" evidence="10"/>
<evidence type="ECO:0000256" key="2">
    <source>
        <dbReference type="ARBA" id="ARBA00022640"/>
    </source>
</evidence>
<evidence type="ECO:0000256" key="1">
    <source>
        <dbReference type="ARBA" id="ARBA00007039"/>
    </source>
</evidence>
<dbReference type="PANTHER" id="PTHR10381">
    <property type="entry name" value="ATP-DEPENDENT CLP PROTEASE PROTEOLYTIC SUBUNIT"/>
    <property type="match status" value="1"/>
</dbReference>
<evidence type="ECO:0000256" key="3">
    <source>
        <dbReference type="ARBA" id="ARBA00022670"/>
    </source>
</evidence>
<dbReference type="GO" id="GO:0009368">
    <property type="term" value="C:endopeptidase Clp complex"/>
    <property type="evidence" value="ECO:0007669"/>
    <property type="project" value="TreeGrafter"/>
</dbReference>
<evidence type="ECO:0000313" key="10">
    <source>
        <dbReference type="EMBL" id="ARO91489.1"/>
    </source>
</evidence>
<dbReference type="SUPFAM" id="SSF52096">
    <property type="entry name" value="ClpP/crotonase"/>
    <property type="match status" value="1"/>
</dbReference>
<reference evidence="10" key="1">
    <citation type="submission" date="2016-05" db="EMBL/GenBank/DDBJ databases">
        <title>The comparative plastid genome analysis and its phylogenetic implication on Asparagaceae s.l.</title>
        <authorList>
            <person name="Park H."/>
            <person name="Kim C."/>
            <person name="Kim J.-H."/>
        </authorList>
    </citation>
    <scope>NUCLEOTIDE SEQUENCE</scope>
</reference>
<dbReference type="Gene3D" id="3.90.226.10">
    <property type="entry name" value="2-enoyl-CoA Hydratase, Chain A, domain 1"/>
    <property type="match status" value="1"/>
</dbReference>
<evidence type="ECO:0000256" key="8">
    <source>
        <dbReference type="RuleBase" id="RU003567"/>
    </source>
</evidence>
<keyword evidence="5" id="KW-0720">Serine protease</keyword>
<evidence type="ECO:0000256" key="4">
    <source>
        <dbReference type="ARBA" id="ARBA00022801"/>
    </source>
</evidence>
<gene>
    <name evidence="10" type="primary">clpP</name>
</gene>
<comment type="catalytic activity">
    <reaction evidence="6 7">
        <text>Hydrolysis of proteins to small peptides in the presence of ATP and magnesium. alpha-casein is the usual test substrate. In the absence of ATP, only oligopeptides shorter than five residues are hydrolyzed (such as succinyl-Leu-Tyr-|-NHMec, and Leu-Tyr-Leu-|-Tyr-Trp, in which cleavage of the -Tyr-|-Leu- and -Tyr-|-Trp bonds also occurs).</text>
        <dbReference type="EC" id="3.4.21.92"/>
    </reaction>
</comment>
<dbReference type="PRINTS" id="PR00127">
    <property type="entry name" value="CLPPROTEASEP"/>
</dbReference>
<proteinExistence type="inferred from homology"/>
<evidence type="ECO:0000256" key="6">
    <source>
        <dbReference type="ARBA" id="ARBA00034021"/>
    </source>
</evidence>
<dbReference type="EMBL" id="KX247260">
    <property type="protein sequence ID" value="ARO91489.1"/>
    <property type="molecule type" value="Genomic_DNA"/>
</dbReference>
<dbReference type="InterPro" id="IPR001907">
    <property type="entry name" value="ClpP"/>
</dbReference>
<keyword evidence="10" id="KW-0150">Chloroplast</keyword>
<dbReference type="GO" id="GO:0006515">
    <property type="term" value="P:protein quality control for misfolded or incompletely synthesized proteins"/>
    <property type="evidence" value="ECO:0007669"/>
    <property type="project" value="TreeGrafter"/>
</dbReference>
<feature type="region of interest" description="Disordered" evidence="9">
    <location>
        <begin position="214"/>
        <end position="236"/>
    </location>
</feature>
<protein>
    <recommendedName>
        <fullName evidence="8">ATP-dependent Clp protease proteolytic subunit</fullName>
    </recommendedName>
</protein>
<organism evidence="10">
    <name type="scientific">Thysanotus sp. Chase 2218</name>
    <dbReference type="NCBI Taxonomy" id="1315776"/>
    <lineage>
        <taxon>Eukaryota</taxon>
        <taxon>Viridiplantae</taxon>
        <taxon>Streptophyta</taxon>
        <taxon>Embryophyta</taxon>
        <taxon>Tracheophyta</taxon>
        <taxon>Spermatophyta</taxon>
        <taxon>Magnoliopsida</taxon>
        <taxon>Liliopsida</taxon>
        <taxon>Asparagales</taxon>
        <taxon>Asparagaceae</taxon>
        <taxon>Lomandroideae</taxon>
        <taxon>Thysanotus</taxon>
    </lineage>
</organism>
<feature type="active site" evidence="7">
    <location>
        <position position="127"/>
    </location>
</feature>
<dbReference type="CDD" id="cd07017">
    <property type="entry name" value="S14_ClpP_2"/>
    <property type="match status" value="1"/>
</dbReference>
<name>A0A288W6U3_9ASPA</name>
<accession>A0A288W6U3</accession>
<dbReference type="AlphaFoldDB" id="A0A288W6U3"/>
<dbReference type="InterPro" id="IPR033135">
    <property type="entry name" value="ClpP_His_AS"/>
</dbReference>
<dbReference type="InterPro" id="IPR029045">
    <property type="entry name" value="ClpP/crotonase-like_dom_sf"/>
</dbReference>
<keyword evidence="3 10" id="KW-0645">Protease</keyword>
<keyword evidence="2 10" id="KW-0934">Plastid</keyword>
<evidence type="ECO:0000256" key="5">
    <source>
        <dbReference type="ARBA" id="ARBA00022825"/>
    </source>
</evidence>
<keyword evidence="4" id="KW-0378">Hydrolase</keyword>
<dbReference type="Pfam" id="PF00574">
    <property type="entry name" value="CLP_protease"/>
    <property type="match status" value="1"/>
</dbReference>
<dbReference type="InterPro" id="IPR023562">
    <property type="entry name" value="ClpP/TepA"/>
</dbReference>
<dbReference type="PANTHER" id="PTHR10381:SF15">
    <property type="entry name" value="CHLOROPLASTIC ATP-DEPENDENT CLP PROTEASE PROTEOLYTIC SUBUNIT 1"/>
    <property type="match status" value="1"/>
</dbReference>
<dbReference type="GO" id="GO:0004176">
    <property type="term" value="F:ATP-dependent peptidase activity"/>
    <property type="evidence" value="ECO:0007669"/>
    <property type="project" value="InterPro"/>
</dbReference>
<comment type="similarity">
    <text evidence="1 8">Belongs to the peptidase S14 family.</text>
</comment>
<dbReference type="GO" id="GO:0051117">
    <property type="term" value="F:ATPase binding"/>
    <property type="evidence" value="ECO:0007669"/>
    <property type="project" value="TreeGrafter"/>
</dbReference>
<dbReference type="GO" id="GO:0004252">
    <property type="term" value="F:serine-type endopeptidase activity"/>
    <property type="evidence" value="ECO:0007669"/>
    <property type="project" value="UniProtKB-EC"/>
</dbReference>
<sequence length="236" mass="27237">MAIGIPKVPFYSPGEDNPVWISVYDRLYSDRYLLLLKELDRELANQLIGLLTYYSLKEDDPRHFILVINSLGGVISPGLAVYDMMRVSPVWTRTYGLGVVASTASFLLAAGQKPRRVAYPHTRILMHQPFQGFIEDQKKKDKEQDEDLETKRNPSIVNDFFEGMRNIYVLRTAMAEAYAEETGHSAEEMLEIINRNIIFTPIEAKEYRVIDYIPEPKDKEGGPPLKKEDRYRENNF</sequence>